<organism evidence="10 11">
    <name type="scientific">Vineibacter terrae</name>
    <dbReference type="NCBI Taxonomy" id="2586908"/>
    <lineage>
        <taxon>Bacteria</taxon>
        <taxon>Pseudomonadati</taxon>
        <taxon>Pseudomonadota</taxon>
        <taxon>Alphaproteobacteria</taxon>
        <taxon>Hyphomicrobiales</taxon>
        <taxon>Vineibacter</taxon>
    </lineage>
</organism>
<feature type="binding site" evidence="6">
    <location>
        <begin position="259"/>
        <end position="265"/>
    </location>
    <ligand>
        <name>FAD</name>
        <dbReference type="ChEBI" id="CHEBI:57692"/>
    </ligand>
</feature>
<evidence type="ECO:0000256" key="3">
    <source>
        <dbReference type="ARBA" id="ARBA00022827"/>
    </source>
</evidence>
<evidence type="ECO:0000313" key="11">
    <source>
        <dbReference type="Proteomes" id="UP000321638"/>
    </source>
</evidence>
<dbReference type="InterPro" id="IPR004113">
    <property type="entry name" value="FAD-bd_oxidored_4_C"/>
</dbReference>
<comment type="cofactor">
    <cofactor evidence="6">
        <name>FAD</name>
        <dbReference type="ChEBI" id="CHEBI:57692"/>
    </cofactor>
</comment>
<feature type="binding site" evidence="5">
    <location>
        <position position="389"/>
    </location>
    <ligand>
        <name>substrate</name>
    </ligand>
</feature>
<evidence type="ECO:0000256" key="5">
    <source>
        <dbReference type="PIRSR" id="PIRSR625650-2"/>
    </source>
</evidence>
<dbReference type="EMBL" id="VDUZ01000009">
    <property type="protein sequence ID" value="TXL77212.1"/>
    <property type="molecule type" value="Genomic_DNA"/>
</dbReference>
<comment type="similarity">
    <text evidence="1">Belongs to the FAD-binding oxidoreductase/transferase type 4 family.</text>
</comment>
<keyword evidence="2" id="KW-0285">Flavoprotein</keyword>
<dbReference type="Pfam" id="PF01565">
    <property type="entry name" value="FAD_binding_4"/>
    <property type="match status" value="1"/>
</dbReference>
<sequence>MPPRRMKFWGWGFEGEGATPEERTAVHKTAATKFGATTFDDTPPRAEDYTLRAPRVAVPQALAGFCSSERLDRLVHAYGKSFIDSVRIFERRVPNPPDVVAYPGGEQDVVDLLDWAASNDVAVIPFGGGSSVVGGVEPVVGDAFKGVVSVNLQRLDKVLEVDKASRAARIQAGVLGPQLEAQLRPHGVTLRHFPQSFEYSTLGGWIATRSGGHFATLYTHIDDFVEQVRMVTPRGVWESFRLPGSGAGPSPDRLAIGSEGALGVITEAWMRLQDRPRFRAGTSVGFRTFEDAWGAVRAISQAGLYPANVRLLDRVEAHTTGAGDGTADVMVLAFESADHDVGPWMARALECVRDHGGTPDMDQLEATGGHREGASGAWRNAFIRMPFFREILTPLGVLFDTFETAITWDRFGDFHANVMAALHDVMRRECGPGAIASCRFTHVYPDGPAPYFSFYGKGRPGGMVDQWQAIKHACSDVLNRLGGTITHHHAVGRDHMPWYEKQRPDLFAAALQGAKDAIDPSGVMNPGVLLPPKRQTASGAATAVR</sequence>
<dbReference type="InterPro" id="IPR016166">
    <property type="entry name" value="FAD-bd_PCMH"/>
</dbReference>
<evidence type="ECO:0000256" key="7">
    <source>
        <dbReference type="PIRSR" id="PIRSR625650-4"/>
    </source>
</evidence>
<dbReference type="InterPro" id="IPR016169">
    <property type="entry name" value="FAD-bd_PCMH_sub2"/>
</dbReference>
<name>A0A5C8PQJ9_9HYPH</name>
<dbReference type="Gene3D" id="3.30.465.10">
    <property type="match status" value="1"/>
</dbReference>
<keyword evidence="11" id="KW-1185">Reference proteome</keyword>
<dbReference type="GO" id="GO:0008610">
    <property type="term" value="P:lipid biosynthetic process"/>
    <property type="evidence" value="ECO:0007669"/>
    <property type="project" value="InterPro"/>
</dbReference>
<feature type="site" description="Important for enzyme activity" evidence="7">
    <location>
        <position position="310"/>
    </location>
</feature>
<evidence type="ECO:0000256" key="4">
    <source>
        <dbReference type="PIRSR" id="PIRSR625650-1"/>
    </source>
</evidence>
<dbReference type="PROSITE" id="PS51387">
    <property type="entry name" value="FAD_PCMH"/>
    <property type="match status" value="1"/>
</dbReference>
<evidence type="ECO:0000256" key="6">
    <source>
        <dbReference type="PIRSR" id="PIRSR625650-3"/>
    </source>
</evidence>
<protein>
    <submittedName>
        <fullName evidence="10">FAD-binding oxidoreductase</fullName>
    </submittedName>
</protein>
<feature type="domain" description="FAD-binding PCMH-type" evidence="9">
    <location>
        <begin position="92"/>
        <end position="275"/>
    </location>
</feature>
<evidence type="ECO:0000259" key="9">
    <source>
        <dbReference type="PROSITE" id="PS51387"/>
    </source>
</evidence>
<dbReference type="InterPro" id="IPR006094">
    <property type="entry name" value="Oxid_FAD_bind_N"/>
</dbReference>
<feature type="active site" description="Proton donor/acceptor" evidence="4">
    <location>
        <position position="451"/>
    </location>
</feature>
<dbReference type="SUPFAM" id="SSF56176">
    <property type="entry name" value="FAD-binding/transporter-associated domain-like"/>
    <property type="match status" value="1"/>
</dbReference>
<evidence type="ECO:0000313" key="10">
    <source>
        <dbReference type="EMBL" id="TXL77212.1"/>
    </source>
</evidence>
<dbReference type="InterPro" id="IPR016164">
    <property type="entry name" value="FAD-linked_Oxase-like_C"/>
</dbReference>
<dbReference type="GO" id="GO:0071949">
    <property type="term" value="F:FAD binding"/>
    <property type="evidence" value="ECO:0007669"/>
    <property type="project" value="InterPro"/>
</dbReference>
<evidence type="ECO:0000256" key="2">
    <source>
        <dbReference type="ARBA" id="ARBA00022630"/>
    </source>
</evidence>
<reference evidence="10 11" key="1">
    <citation type="submission" date="2019-06" db="EMBL/GenBank/DDBJ databases">
        <title>New taxonomy in bacterial strain CC-CFT640, isolated from vineyard.</title>
        <authorList>
            <person name="Lin S.-Y."/>
            <person name="Tsai C.-F."/>
            <person name="Young C.-C."/>
        </authorList>
    </citation>
    <scope>NUCLEOTIDE SEQUENCE [LARGE SCALE GENOMIC DNA]</scope>
    <source>
        <strain evidence="10 11">CC-CFT640</strain>
    </source>
</reference>
<dbReference type="Gene3D" id="3.30.300.330">
    <property type="match status" value="1"/>
</dbReference>
<dbReference type="GO" id="GO:0008609">
    <property type="term" value="F:alkylglycerone-phosphate synthase activity"/>
    <property type="evidence" value="ECO:0007669"/>
    <property type="project" value="InterPro"/>
</dbReference>
<dbReference type="PANTHER" id="PTHR46568">
    <property type="entry name" value="ALKYLDIHYDROXYACETONEPHOSPHATE SYNTHASE, PEROXISOMAL"/>
    <property type="match status" value="1"/>
</dbReference>
<dbReference type="Pfam" id="PF02913">
    <property type="entry name" value="FAD-oxidase_C"/>
    <property type="match status" value="1"/>
</dbReference>
<keyword evidence="3 6" id="KW-0274">FAD</keyword>
<evidence type="ECO:0000256" key="8">
    <source>
        <dbReference type="SAM" id="MobiDB-lite"/>
    </source>
</evidence>
<dbReference type="InterPro" id="IPR025650">
    <property type="entry name" value="Alkyl-DHAP_Synthase"/>
</dbReference>
<dbReference type="PANTHER" id="PTHR46568:SF1">
    <property type="entry name" value="ALKYLDIHYDROXYACETONEPHOSPHATE SYNTHASE, PEROXISOMAL"/>
    <property type="match status" value="1"/>
</dbReference>
<dbReference type="OrthoDB" id="9811557at2"/>
<proteinExistence type="inferred from homology"/>
<dbReference type="SUPFAM" id="SSF55103">
    <property type="entry name" value="FAD-linked oxidases, C-terminal domain"/>
    <property type="match status" value="1"/>
</dbReference>
<evidence type="ECO:0000256" key="1">
    <source>
        <dbReference type="ARBA" id="ARBA00008000"/>
    </source>
</evidence>
<comment type="caution">
    <text evidence="10">The sequence shown here is derived from an EMBL/GenBank/DDBJ whole genome shotgun (WGS) entry which is preliminary data.</text>
</comment>
<accession>A0A5C8PQJ9</accession>
<dbReference type="InterPro" id="IPR036318">
    <property type="entry name" value="FAD-bd_PCMH-like_sf"/>
</dbReference>
<dbReference type="AlphaFoldDB" id="A0A5C8PQJ9"/>
<feature type="binding site" evidence="6">
    <location>
        <begin position="125"/>
        <end position="131"/>
    </location>
    <ligand>
        <name>FAD</name>
        <dbReference type="ChEBI" id="CHEBI:57692"/>
    </ligand>
</feature>
<dbReference type="Proteomes" id="UP000321638">
    <property type="component" value="Unassembled WGS sequence"/>
</dbReference>
<feature type="region of interest" description="Disordered" evidence="8">
    <location>
        <begin position="525"/>
        <end position="545"/>
    </location>
</feature>
<gene>
    <name evidence="10" type="ORF">FHP25_10070</name>
</gene>